<proteinExistence type="predicted"/>
<name>A0A1A8PUS9_9TELE</name>
<reference evidence="1" key="2">
    <citation type="submission" date="2016-06" db="EMBL/GenBank/DDBJ databases">
        <title>The genome of a short-lived fish provides insights into sex chromosome evolution and the genetic control of aging.</title>
        <authorList>
            <person name="Reichwald K."/>
            <person name="Felder M."/>
            <person name="Petzold A."/>
            <person name="Koch P."/>
            <person name="Groth M."/>
            <person name="Platzer M."/>
        </authorList>
    </citation>
    <scope>NUCLEOTIDE SEQUENCE</scope>
    <source>
        <tissue evidence="1">Brain</tissue>
    </source>
</reference>
<feature type="non-terminal residue" evidence="1">
    <location>
        <position position="100"/>
    </location>
</feature>
<reference evidence="1" key="1">
    <citation type="submission" date="2016-05" db="EMBL/GenBank/DDBJ databases">
        <authorList>
            <person name="Lavstsen T."/>
            <person name="Jespersen J.S."/>
        </authorList>
    </citation>
    <scope>NUCLEOTIDE SEQUENCE</scope>
    <source>
        <tissue evidence="1">Brain</tissue>
    </source>
</reference>
<accession>A0A1A8PUS9</accession>
<evidence type="ECO:0000313" key="1">
    <source>
        <dbReference type="EMBL" id="SBR84978.1"/>
    </source>
</evidence>
<gene>
    <name evidence="1" type="primary">Nfu_g_1_011659</name>
</gene>
<organism evidence="1">
    <name type="scientific">Nothobranchius pienaari</name>
    <dbReference type="NCBI Taxonomy" id="704102"/>
    <lineage>
        <taxon>Eukaryota</taxon>
        <taxon>Metazoa</taxon>
        <taxon>Chordata</taxon>
        <taxon>Craniata</taxon>
        <taxon>Vertebrata</taxon>
        <taxon>Euteleostomi</taxon>
        <taxon>Actinopterygii</taxon>
        <taxon>Neopterygii</taxon>
        <taxon>Teleostei</taxon>
        <taxon>Neoteleostei</taxon>
        <taxon>Acanthomorphata</taxon>
        <taxon>Ovalentaria</taxon>
        <taxon>Atherinomorphae</taxon>
        <taxon>Cyprinodontiformes</taxon>
        <taxon>Nothobranchiidae</taxon>
        <taxon>Nothobranchius</taxon>
    </lineage>
</organism>
<sequence>EKHHRNELVRHLHQTVNVSGSAWNPVLVFNPHQKQTAWVAVTKQQSKDTSNKAPEEFQNHIQNFSENVSSTDKAKCYVHYILFTCQIFVVMKPKKTFLRL</sequence>
<protein>
    <submittedName>
        <fullName evidence="1">Uncharacterized protein</fullName>
    </submittedName>
</protein>
<dbReference type="AlphaFoldDB" id="A0A1A8PUS9"/>
<dbReference type="EMBL" id="HAEG01009620">
    <property type="protein sequence ID" value="SBR84978.1"/>
    <property type="molecule type" value="Transcribed_RNA"/>
</dbReference>
<feature type="non-terminal residue" evidence="1">
    <location>
        <position position="1"/>
    </location>
</feature>